<feature type="domain" description="FAD dependent oxidoreductase" evidence="1">
    <location>
        <begin position="42"/>
        <end position="431"/>
    </location>
</feature>
<keyword evidence="3" id="KW-1185">Reference proteome</keyword>
<dbReference type="Gene3D" id="3.50.50.60">
    <property type="entry name" value="FAD/NAD(P)-binding domain"/>
    <property type="match status" value="1"/>
</dbReference>
<dbReference type="Proteomes" id="UP001595075">
    <property type="component" value="Unassembled WGS sequence"/>
</dbReference>
<dbReference type="PANTHER" id="PTHR13847:SF284">
    <property type="entry name" value="FAD DEPENDENT OXIDOREDUCTASE DOMAIN-CONTAINING PROTEIN"/>
    <property type="match status" value="1"/>
</dbReference>
<evidence type="ECO:0000313" key="2">
    <source>
        <dbReference type="EMBL" id="KAL2074482.1"/>
    </source>
</evidence>
<evidence type="ECO:0000259" key="1">
    <source>
        <dbReference type="Pfam" id="PF01266"/>
    </source>
</evidence>
<proteinExistence type="predicted"/>
<organism evidence="2 3">
    <name type="scientific">Oculimacula yallundae</name>
    <dbReference type="NCBI Taxonomy" id="86028"/>
    <lineage>
        <taxon>Eukaryota</taxon>
        <taxon>Fungi</taxon>
        <taxon>Dikarya</taxon>
        <taxon>Ascomycota</taxon>
        <taxon>Pezizomycotina</taxon>
        <taxon>Leotiomycetes</taxon>
        <taxon>Helotiales</taxon>
        <taxon>Ploettnerulaceae</taxon>
        <taxon>Oculimacula</taxon>
    </lineage>
</organism>
<dbReference type="InterPro" id="IPR006076">
    <property type="entry name" value="FAD-dep_OxRdtase"/>
</dbReference>
<dbReference type="Pfam" id="PF01266">
    <property type="entry name" value="DAO"/>
    <property type="match status" value="1"/>
</dbReference>
<sequence>MTKTKIPVSLPYPEPTEAYWQTPPHALSDHRTTPTLPPSTKYAIIGSGITGAITAFKLLQLEPSASILLLEARQACSGATGRNGGHCRAGRYLEFKTYLEQFGRDEALRMERLEEENVKLVGEFVREHGIECDLRDVETLDIFTDEMKWGKALDALETRKSVLEGEVERSVLVKHRVWSREETRNELLIPDGVGAISYPAHALNPYRLVCRILEMCIEKGMNLQTNTPVLEVEQSSSRGSSKYWTVHTERGDIRAEKVVLATNAYSSVLYPPLTEFLIPTRAQVAAIRPGSNIVDNPALKRTMGLESSISGDYMQSRAERSSGAGDIIIGGGRRLGTPLGNQGEQPVLDDTIIHPRISEYLTHAAATYFGRENWGEDGNVLQEWTGIMGYTLDSQPIVGEAPGQDGLWICVGFNGHGMALTFRSAEALVQLMIGRGKEVDEWLPRNYRIERIRRMTMSTTCTRRRVGGYLHLEPHVRRAID</sequence>
<protein>
    <recommendedName>
        <fullName evidence="1">FAD dependent oxidoreductase domain-containing protein</fullName>
    </recommendedName>
</protein>
<dbReference type="EMBL" id="JAZHXI010000002">
    <property type="protein sequence ID" value="KAL2074482.1"/>
    <property type="molecule type" value="Genomic_DNA"/>
</dbReference>
<reference evidence="2 3" key="1">
    <citation type="journal article" date="2024" name="Commun. Biol.">
        <title>Comparative genomic analysis of thermophilic fungi reveals convergent evolutionary adaptations and gene losses.</title>
        <authorList>
            <person name="Steindorff A.S."/>
            <person name="Aguilar-Pontes M.V."/>
            <person name="Robinson A.J."/>
            <person name="Andreopoulos B."/>
            <person name="LaButti K."/>
            <person name="Kuo A."/>
            <person name="Mondo S."/>
            <person name="Riley R."/>
            <person name="Otillar R."/>
            <person name="Haridas S."/>
            <person name="Lipzen A."/>
            <person name="Grimwood J."/>
            <person name="Schmutz J."/>
            <person name="Clum A."/>
            <person name="Reid I.D."/>
            <person name="Moisan M.C."/>
            <person name="Butler G."/>
            <person name="Nguyen T.T.M."/>
            <person name="Dewar K."/>
            <person name="Conant G."/>
            <person name="Drula E."/>
            <person name="Henrissat B."/>
            <person name="Hansel C."/>
            <person name="Singer S."/>
            <person name="Hutchinson M.I."/>
            <person name="de Vries R.P."/>
            <person name="Natvig D.O."/>
            <person name="Powell A.J."/>
            <person name="Tsang A."/>
            <person name="Grigoriev I.V."/>
        </authorList>
    </citation>
    <scope>NUCLEOTIDE SEQUENCE [LARGE SCALE GENOMIC DNA]</scope>
    <source>
        <strain evidence="2 3">CBS 494.80</strain>
    </source>
</reference>
<dbReference type="PANTHER" id="PTHR13847">
    <property type="entry name" value="SARCOSINE DEHYDROGENASE-RELATED"/>
    <property type="match status" value="1"/>
</dbReference>
<name>A0ABR4CXA9_9HELO</name>
<dbReference type="InterPro" id="IPR036188">
    <property type="entry name" value="FAD/NAD-bd_sf"/>
</dbReference>
<comment type="caution">
    <text evidence="2">The sequence shown here is derived from an EMBL/GenBank/DDBJ whole genome shotgun (WGS) entry which is preliminary data.</text>
</comment>
<dbReference type="Gene3D" id="3.30.9.10">
    <property type="entry name" value="D-Amino Acid Oxidase, subunit A, domain 2"/>
    <property type="match status" value="1"/>
</dbReference>
<accession>A0ABR4CXA9</accession>
<gene>
    <name evidence="2" type="ORF">VTL71DRAFT_8260</name>
</gene>
<dbReference type="SUPFAM" id="SSF51905">
    <property type="entry name" value="FAD/NAD(P)-binding domain"/>
    <property type="match status" value="1"/>
</dbReference>
<evidence type="ECO:0000313" key="3">
    <source>
        <dbReference type="Proteomes" id="UP001595075"/>
    </source>
</evidence>